<gene>
    <name evidence="1" type="ORF">KXQ929_LOCUS52137</name>
</gene>
<evidence type="ECO:0000313" key="1">
    <source>
        <dbReference type="EMBL" id="CAF4420131.1"/>
    </source>
</evidence>
<feature type="non-terminal residue" evidence="1">
    <location>
        <position position="1"/>
    </location>
</feature>
<accession>A0A820QFI4</accession>
<sequence>MIDLQELVTDKIDQGKHPLVFSLDTKNPNWRHLDLDGLPVIGSTVQPDEVLCCYLNTLTQEYKTIKYHKKEPAHIMSVTLVGDEDAKLPKSKAWIMYRIM</sequence>
<name>A0A820QFI4_9BILA</name>
<comment type="caution">
    <text evidence="1">The sequence shown here is derived from an EMBL/GenBank/DDBJ whole genome shotgun (WGS) entry which is preliminary data.</text>
</comment>
<evidence type="ECO:0000313" key="2">
    <source>
        <dbReference type="Proteomes" id="UP000663868"/>
    </source>
</evidence>
<protein>
    <submittedName>
        <fullName evidence="1">Uncharacterized protein</fullName>
    </submittedName>
</protein>
<dbReference type="Proteomes" id="UP000663868">
    <property type="component" value="Unassembled WGS sequence"/>
</dbReference>
<organism evidence="1 2">
    <name type="scientific">Adineta steineri</name>
    <dbReference type="NCBI Taxonomy" id="433720"/>
    <lineage>
        <taxon>Eukaryota</taxon>
        <taxon>Metazoa</taxon>
        <taxon>Spiralia</taxon>
        <taxon>Gnathifera</taxon>
        <taxon>Rotifera</taxon>
        <taxon>Eurotatoria</taxon>
        <taxon>Bdelloidea</taxon>
        <taxon>Adinetida</taxon>
        <taxon>Adinetidae</taxon>
        <taxon>Adineta</taxon>
    </lineage>
</organism>
<dbReference type="EMBL" id="CAJOBB010027029">
    <property type="protein sequence ID" value="CAF4420131.1"/>
    <property type="molecule type" value="Genomic_DNA"/>
</dbReference>
<dbReference type="GO" id="GO:0003899">
    <property type="term" value="F:DNA-directed RNA polymerase activity"/>
    <property type="evidence" value="ECO:0007669"/>
    <property type="project" value="InterPro"/>
</dbReference>
<dbReference type="AlphaFoldDB" id="A0A820QFI4"/>
<reference evidence="1" key="1">
    <citation type="submission" date="2021-02" db="EMBL/GenBank/DDBJ databases">
        <authorList>
            <person name="Nowell W R."/>
        </authorList>
    </citation>
    <scope>NUCLEOTIDE SEQUENCE</scope>
</reference>
<dbReference type="SUPFAM" id="SSF64484">
    <property type="entry name" value="beta and beta-prime subunits of DNA dependent RNA-polymerase"/>
    <property type="match status" value="1"/>
</dbReference>
<dbReference type="Gene3D" id="2.40.50.150">
    <property type="match status" value="1"/>
</dbReference>
<proteinExistence type="predicted"/>
<dbReference type="InterPro" id="IPR014724">
    <property type="entry name" value="RNA_pol_RPB2_OB-fold"/>
</dbReference>